<keyword evidence="2 3" id="KW-0808">Transferase</keyword>
<dbReference type="PANTHER" id="PTHR43542">
    <property type="entry name" value="METHYLTRANSFERASE"/>
    <property type="match status" value="1"/>
</dbReference>
<dbReference type="InterPro" id="IPR002052">
    <property type="entry name" value="DNA_methylase_N6_adenine_CS"/>
</dbReference>
<dbReference type="CDD" id="cd02440">
    <property type="entry name" value="AdoMet_MTases"/>
    <property type="match status" value="1"/>
</dbReference>
<organism evidence="3 4">
    <name type="scientific">Eupransor demetentiae</name>
    <dbReference type="NCBI Taxonomy" id="3109584"/>
    <lineage>
        <taxon>Bacteria</taxon>
        <taxon>Bacillati</taxon>
        <taxon>Bacillota</taxon>
        <taxon>Bacilli</taxon>
        <taxon>Lactobacillales</taxon>
        <taxon>Lactobacillaceae</taxon>
        <taxon>Eupransor</taxon>
    </lineage>
</organism>
<dbReference type="InterPro" id="IPR004398">
    <property type="entry name" value="RNA_MeTrfase_RsmD"/>
</dbReference>
<dbReference type="SUPFAM" id="SSF53335">
    <property type="entry name" value="S-adenosyl-L-methionine-dependent methyltransferases"/>
    <property type="match status" value="1"/>
</dbReference>
<comment type="caution">
    <text evidence="3">The sequence shown here is derived from an EMBL/GenBank/DDBJ whole genome shotgun (WGS) entry which is preliminary data.</text>
</comment>
<evidence type="ECO:0000256" key="1">
    <source>
        <dbReference type="ARBA" id="ARBA00022603"/>
    </source>
</evidence>
<evidence type="ECO:0000313" key="4">
    <source>
        <dbReference type="Proteomes" id="UP001314241"/>
    </source>
</evidence>
<dbReference type="Gene3D" id="3.40.50.150">
    <property type="entry name" value="Vaccinia Virus protein VP39"/>
    <property type="match status" value="1"/>
</dbReference>
<dbReference type="PANTHER" id="PTHR43542:SF1">
    <property type="entry name" value="METHYLTRANSFERASE"/>
    <property type="match status" value="1"/>
</dbReference>
<keyword evidence="1 3" id="KW-0489">Methyltransferase</keyword>
<dbReference type="PROSITE" id="PS00092">
    <property type="entry name" value="N6_MTASE"/>
    <property type="match status" value="1"/>
</dbReference>
<dbReference type="Proteomes" id="UP001314241">
    <property type="component" value="Unassembled WGS sequence"/>
</dbReference>
<dbReference type="PIRSF" id="PIRSF004553">
    <property type="entry name" value="CHP00095"/>
    <property type="match status" value="1"/>
</dbReference>
<dbReference type="EC" id="2.1.1.171" evidence="3"/>
<keyword evidence="4" id="KW-1185">Reference proteome</keyword>
<evidence type="ECO:0000256" key="2">
    <source>
        <dbReference type="ARBA" id="ARBA00022679"/>
    </source>
</evidence>
<accession>A0ABM9N3B9</accession>
<sequence length="189" mass="20970">MRVIAGQYGGLRLEAVKGDQTRPTTDKIKEAMFSMLMPYLKGGSVLDLYAGTGGLAIEAVSRGMDQAVLVDRQYQAVKVIQDNLNRVGDLDKFDLIKANAQQALERLAQEGRSFDLVLLDPPYAKERIQKDFAQMAELSLLNDGAILLVESDQAADLPEDSDQFALIKQKHYGITVVTLYQYQKEGNRS</sequence>
<protein>
    <submittedName>
        <fullName evidence="3">16S rRNA G966 N2-methylase RsmD (RsmD)</fullName>
        <ecNumber evidence="3">2.1.1.171</ecNumber>
    </submittedName>
</protein>
<dbReference type="RefSeq" id="WP_349641201.1">
    <property type="nucleotide sequence ID" value="NZ_CAWVOH010000001.1"/>
</dbReference>
<dbReference type="GO" id="GO:0052913">
    <property type="term" value="F:16S rRNA (guanine(966)-N(2))-methyltransferase activity"/>
    <property type="evidence" value="ECO:0007669"/>
    <property type="project" value="UniProtKB-EC"/>
</dbReference>
<evidence type="ECO:0000313" key="3">
    <source>
        <dbReference type="EMBL" id="CAK8053643.1"/>
    </source>
</evidence>
<reference evidence="3 4" key="1">
    <citation type="submission" date="2024-01" db="EMBL/GenBank/DDBJ databases">
        <authorList>
            <person name="Botero Cardona J."/>
        </authorList>
    </citation>
    <scope>NUCLEOTIDE SEQUENCE [LARGE SCALE GENOMIC DNA]</scope>
    <source>
        <strain evidence="3 4">LMG 33000</strain>
    </source>
</reference>
<dbReference type="NCBIfam" id="TIGR00095">
    <property type="entry name" value="16S rRNA (guanine(966)-N(2))-methyltransferase RsmD"/>
    <property type="match status" value="1"/>
</dbReference>
<name>A0ABM9N3B9_9LACO</name>
<proteinExistence type="predicted"/>
<dbReference type="Pfam" id="PF03602">
    <property type="entry name" value="Cons_hypoth95"/>
    <property type="match status" value="1"/>
</dbReference>
<gene>
    <name evidence="3" type="ORF">R54876_GBNLAHCA_00200</name>
</gene>
<dbReference type="EMBL" id="CAWVOH010000001">
    <property type="protein sequence ID" value="CAK8053643.1"/>
    <property type="molecule type" value="Genomic_DNA"/>
</dbReference>
<dbReference type="InterPro" id="IPR029063">
    <property type="entry name" value="SAM-dependent_MTases_sf"/>
</dbReference>